<proteinExistence type="inferred from homology"/>
<keyword evidence="4" id="KW-1133">Transmembrane helix</keyword>
<dbReference type="GO" id="GO:0005886">
    <property type="term" value="C:plasma membrane"/>
    <property type="evidence" value="ECO:0007669"/>
    <property type="project" value="TreeGrafter"/>
</dbReference>
<feature type="region of interest" description="Disordered" evidence="3">
    <location>
        <begin position="1"/>
        <end position="21"/>
    </location>
</feature>
<gene>
    <name evidence="5" type="ORF">GCM10007377_05430</name>
</gene>
<name>A0A8J3AFB6_9BIFI</name>
<dbReference type="Proteomes" id="UP000619536">
    <property type="component" value="Unassembled WGS sequence"/>
</dbReference>
<feature type="coiled-coil region" evidence="2">
    <location>
        <begin position="103"/>
        <end position="137"/>
    </location>
</feature>
<dbReference type="PANTHER" id="PTHR37313">
    <property type="entry name" value="UPF0749 PROTEIN RV1825"/>
    <property type="match status" value="1"/>
</dbReference>
<evidence type="ECO:0000256" key="4">
    <source>
        <dbReference type="SAM" id="Phobius"/>
    </source>
</evidence>
<evidence type="ECO:0000256" key="1">
    <source>
        <dbReference type="ARBA" id="ARBA00009108"/>
    </source>
</evidence>
<dbReference type="InterPro" id="IPR010273">
    <property type="entry name" value="DUF881"/>
</dbReference>
<evidence type="ECO:0000256" key="3">
    <source>
        <dbReference type="SAM" id="MobiDB-lite"/>
    </source>
</evidence>
<organism evidence="5 6">
    <name type="scientific">Galliscardovia ingluviei</name>
    <dbReference type="NCBI Taxonomy" id="1769422"/>
    <lineage>
        <taxon>Bacteria</taxon>
        <taxon>Bacillati</taxon>
        <taxon>Actinomycetota</taxon>
        <taxon>Actinomycetes</taxon>
        <taxon>Bifidobacteriales</taxon>
        <taxon>Bifidobacteriaceae</taxon>
        <taxon>Galliscardovia</taxon>
    </lineage>
</organism>
<reference evidence="5" key="1">
    <citation type="journal article" date="2014" name="Int. J. Syst. Evol. Microbiol.">
        <title>Complete genome sequence of Corynebacterium casei LMG S-19264T (=DSM 44701T), isolated from a smear-ripened cheese.</title>
        <authorList>
            <consortium name="US DOE Joint Genome Institute (JGI-PGF)"/>
            <person name="Walter F."/>
            <person name="Albersmeier A."/>
            <person name="Kalinowski J."/>
            <person name="Ruckert C."/>
        </authorList>
    </citation>
    <scope>NUCLEOTIDE SEQUENCE</scope>
    <source>
        <strain evidence="5">CCM 8606</strain>
    </source>
</reference>
<keyword evidence="4" id="KW-0472">Membrane</keyword>
<dbReference type="AlphaFoldDB" id="A0A8J3AFB6"/>
<accession>A0A8J3AFB6</accession>
<reference evidence="5" key="2">
    <citation type="submission" date="2020-09" db="EMBL/GenBank/DDBJ databases">
        <authorList>
            <person name="Sun Q."/>
            <person name="Sedlacek I."/>
        </authorList>
    </citation>
    <scope>NUCLEOTIDE SEQUENCE</scope>
    <source>
        <strain evidence="5">CCM 8606</strain>
    </source>
</reference>
<feature type="transmembrane region" description="Helical" evidence="4">
    <location>
        <begin position="66"/>
        <end position="88"/>
    </location>
</feature>
<keyword evidence="2" id="KW-0175">Coiled coil</keyword>
<protein>
    <submittedName>
        <fullName evidence="5">Membrane protein</fullName>
    </submittedName>
</protein>
<dbReference type="Gene3D" id="3.30.70.1880">
    <property type="entry name" value="Protein of unknown function DUF881"/>
    <property type="match status" value="1"/>
</dbReference>
<keyword evidence="6" id="KW-1185">Reference proteome</keyword>
<evidence type="ECO:0000256" key="2">
    <source>
        <dbReference type="SAM" id="Coils"/>
    </source>
</evidence>
<dbReference type="RefSeq" id="WP_188354687.1">
    <property type="nucleotide sequence ID" value="NZ_BMDH01000001.1"/>
</dbReference>
<dbReference type="EMBL" id="BMDH01000001">
    <property type="protein sequence ID" value="GGI13332.1"/>
    <property type="molecule type" value="Genomic_DNA"/>
</dbReference>
<evidence type="ECO:0000313" key="5">
    <source>
        <dbReference type="EMBL" id="GGI13332.1"/>
    </source>
</evidence>
<dbReference type="Pfam" id="PF05949">
    <property type="entry name" value="DUF881"/>
    <property type="match status" value="1"/>
</dbReference>
<comment type="caution">
    <text evidence="5">The sequence shown here is derived from an EMBL/GenBank/DDBJ whole genome shotgun (WGS) entry which is preliminary data.</text>
</comment>
<feature type="compositionally biased region" description="Basic and acidic residues" evidence="3">
    <location>
        <begin position="10"/>
        <end position="19"/>
    </location>
</feature>
<comment type="similarity">
    <text evidence="1">Belongs to the UPF0749 family.</text>
</comment>
<keyword evidence="4" id="KW-0812">Transmembrane</keyword>
<dbReference type="PANTHER" id="PTHR37313:SF2">
    <property type="entry name" value="UPF0749 PROTEIN YLXX"/>
    <property type="match status" value="1"/>
</dbReference>
<sequence>MPSKRTNRNSNRETNRVRDNAVNALGPIGQLLHQEHTDEHNDDLNTGAFPQVKKKPAKIHDARHNVYARIASTLTIIVLCALLGFGYVTQSQNSKKSYESLSEDELVRLLDETNRQVDSLEQQRTQLSEQLDSIRSSANKQQELERVAQENERTSGILSGRLAAHGKGIEITITQGGKHIPASVLFTLIEELRNAGAEVMQFGDVRVVASTYFLDTGDGVICDGVSMKAPYKILVIGEPESLTNAVQIAGGVGSQLRVRYDAGVRIRQNNNVQIDATRQPSTYSYAKTVE</sequence>
<evidence type="ECO:0000313" key="6">
    <source>
        <dbReference type="Proteomes" id="UP000619536"/>
    </source>
</evidence>